<evidence type="ECO:0000313" key="6">
    <source>
        <dbReference type="Proteomes" id="UP000031036"/>
    </source>
</evidence>
<evidence type="ECO:0000259" key="4">
    <source>
        <dbReference type="SMART" id="SM00225"/>
    </source>
</evidence>
<feature type="compositionally biased region" description="Low complexity" evidence="3">
    <location>
        <begin position="139"/>
        <end position="165"/>
    </location>
</feature>
<dbReference type="EMBL" id="JPKZ01000480">
    <property type="protein sequence ID" value="KHN87131.1"/>
    <property type="molecule type" value="Genomic_DNA"/>
</dbReference>
<proteinExistence type="predicted"/>
<dbReference type="CDD" id="cd18318">
    <property type="entry name" value="BTB_POZ_KCTD20-like"/>
    <property type="match status" value="1"/>
</dbReference>
<sequence length="605" mass="65805">MASGDNAANGRLNGTRNNATPKRVFRRESLATTSDDSDDGSPIEDDFERSTRRDSEGASSGGSSHSGCLKHRSSYHRNPSQARSSTGNTRTQVSWCFSSKSRPSALSTSKGSGGRAASKIPSSTSPFLTGTESGRKSCLHSSGAVSSSSTNTSPSESPSRSAASADHARASQPTPPLPPALKQTNNKKDPYRSQRSMSLGSAQHESLLAAVASSSQRSAMQTVDISRSENGERVTLVVENTRFLIDPAMLTAKPDTMLGRMFSVRNQGHEGAELVRPNEHNEYEVAEGLSAACFKAILEYYQTGKMRCPPSVSASELREACDYLLIPFNAQTVRCQNLRSFLHELSNEGARQQFTEFLEDIILPQMVASTEHGDRECHIVVLLDDDVVDWDELYPPQMGEDTTQVVYSTHLYRFFKYAENRDVAKQVLKERGLKKIRLGMEGYPTHKEKIKRRFNKAEGMSLLRSFRRIARIILGVIYNYVQRPFVHCSWEKEEARSRHVDFACPIVKSKSNPSLASAASDPLPQPAPLQLNMPAGGAAGGQMGAFGAAHLAHQQLLLGVGGVHLAHQLANQHMQPLHSPPVQLMGAGANGNEATAAGSPRNSAN</sequence>
<feature type="compositionally biased region" description="Polar residues" evidence="3">
    <location>
        <begin position="120"/>
        <end position="132"/>
    </location>
</feature>
<dbReference type="InterPro" id="IPR011333">
    <property type="entry name" value="SKP1/BTB/POZ_sf"/>
</dbReference>
<feature type="compositionally biased region" description="Low complexity" evidence="3">
    <location>
        <begin position="57"/>
        <end position="67"/>
    </location>
</feature>
<protein>
    <submittedName>
        <fullName evidence="5">BTB/POZ domain-containing protein 10</fullName>
    </submittedName>
</protein>
<accession>A0A0B2VUB1</accession>
<comment type="caution">
    <text evidence="5">The sequence shown here is derived from an EMBL/GenBank/DDBJ whole genome shotgun (WGS) entry which is preliminary data.</text>
</comment>
<feature type="region of interest" description="Disordered" evidence="3">
    <location>
        <begin position="1"/>
        <end position="201"/>
    </location>
</feature>
<dbReference type="GO" id="GO:0042327">
    <property type="term" value="P:positive regulation of phosphorylation"/>
    <property type="evidence" value="ECO:0007669"/>
    <property type="project" value="TreeGrafter"/>
</dbReference>
<feature type="compositionally biased region" description="Polar residues" evidence="3">
    <location>
        <begin position="76"/>
        <end position="110"/>
    </location>
</feature>
<dbReference type="AlphaFoldDB" id="A0A0B2VUB1"/>
<dbReference type="PANTHER" id="PTHR21637:SF0">
    <property type="entry name" value="AT10158P"/>
    <property type="match status" value="1"/>
</dbReference>
<evidence type="ECO:0000256" key="3">
    <source>
        <dbReference type="SAM" id="MobiDB-lite"/>
    </source>
</evidence>
<dbReference type="OMA" id="NEHNEYE"/>
<dbReference type="PANTHER" id="PTHR21637">
    <property type="entry name" value="BTB/POZ DOMAIN-CONTAINING PROTEIN 10-RELATED"/>
    <property type="match status" value="1"/>
</dbReference>
<comment type="subcellular location">
    <subcellularLocation>
        <location evidence="1">Cytoplasm</location>
    </subcellularLocation>
</comment>
<dbReference type="SUPFAM" id="SSF54695">
    <property type="entry name" value="POZ domain"/>
    <property type="match status" value="1"/>
</dbReference>
<evidence type="ECO:0000256" key="1">
    <source>
        <dbReference type="ARBA" id="ARBA00004496"/>
    </source>
</evidence>
<name>A0A0B2VUB1_TOXCA</name>
<feature type="compositionally biased region" description="Acidic residues" evidence="3">
    <location>
        <begin position="35"/>
        <end position="47"/>
    </location>
</feature>
<feature type="domain" description="BTB" evidence="4">
    <location>
        <begin position="232"/>
        <end position="342"/>
    </location>
</feature>
<feature type="region of interest" description="Disordered" evidence="3">
    <location>
        <begin position="586"/>
        <end position="605"/>
    </location>
</feature>
<dbReference type="OrthoDB" id="10034757at2759"/>
<evidence type="ECO:0000256" key="2">
    <source>
        <dbReference type="ARBA" id="ARBA00022490"/>
    </source>
</evidence>
<evidence type="ECO:0000313" key="5">
    <source>
        <dbReference type="EMBL" id="KHN87131.1"/>
    </source>
</evidence>
<organism evidence="5 6">
    <name type="scientific">Toxocara canis</name>
    <name type="common">Canine roundworm</name>
    <dbReference type="NCBI Taxonomy" id="6265"/>
    <lineage>
        <taxon>Eukaryota</taxon>
        <taxon>Metazoa</taxon>
        <taxon>Ecdysozoa</taxon>
        <taxon>Nematoda</taxon>
        <taxon>Chromadorea</taxon>
        <taxon>Rhabditida</taxon>
        <taxon>Spirurina</taxon>
        <taxon>Ascaridomorpha</taxon>
        <taxon>Ascaridoidea</taxon>
        <taxon>Toxocaridae</taxon>
        <taxon>Toxocara</taxon>
    </lineage>
</organism>
<gene>
    <name evidence="5" type="primary">Btbd10</name>
    <name evidence="5" type="ORF">Tcan_14191</name>
</gene>
<dbReference type="InterPro" id="IPR039886">
    <property type="entry name" value="BTBD10/KCTD20"/>
</dbReference>
<dbReference type="Proteomes" id="UP000031036">
    <property type="component" value="Unassembled WGS sequence"/>
</dbReference>
<dbReference type="Gene3D" id="3.30.710.10">
    <property type="entry name" value="Potassium Channel Kv1.1, Chain A"/>
    <property type="match status" value="1"/>
</dbReference>
<keyword evidence="2" id="KW-0963">Cytoplasm</keyword>
<dbReference type="InterPro" id="IPR039885">
    <property type="entry name" value="BTBD10/KCTD20_BTB/POZ"/>
</dbReference>
<feature type="compositionally biased region" description="Low complexity" evidence="3">
    <location>
        <begin position="586"/>
        <end position="598"/>
    </location>
</feature>
<dbReference type="Pfam" id="PF16017">
    <property type="entry name" value="BTB_3"/>
    <property type="match status" value="1"/>
</dbReference>
<dbReference type="InterPro" id="IPR000210">
    <property type="entry name" value="BTB/POZ_dom"/>
</dbReference>
<dbReference type="SMART" id="SM00225">
    <property type="entry name" value="BTB"/>
    <property type="match status" value="1"/>
</dbReference>
<dbReference type="STRING" id="6265.A0A0B2VUB1"/>
<dbReference type="GO" id="GO:0005737">
    <property type="term" value="C:cytoplasm"/>
    <property type="evidence" value="ECO:0007669"/>
    <property type="project" value="UniProtKB-SubCell"/>
</dbReference>
<keyword evidence="6" id="KW-1185">Reference proteome</keyword>
<reference evidence="5 6" key="1">
    <citation type="submission" date="2014-11" db="EMBL/GenBank/DDBJ databases">
        <title>Genetic blueprint of the zoonotic pathogen Toxocara canis.</title>
        <authorList>
            <person name="Zhu X.-Q."/>
            <person name="Korhonen P.K."/>
            <person name="Cai H."/>
            <person name="Young N.D."/>
            <person name="Nejsum P."/>
            <person name="von Samson-Himmelstjerna G."/>
            <person name="Boag P.R."/>
            <person name="Tan P."/>
            <person name="Li Q."/>
            <person name="Min J."/>
            <person name="Yang Y."/>
            <person name="Wang X."/>
            <person name="Fang X."/>
            <person name="Hall R.S."/>
            <person name="Hofmann A."/>
            <person name="Sternberg P.W."/>
            <person name="Jex A.R."/>
            <person name="Gasser R.B."/>
        </authorList>
    </citation>
    <scope>NUCLEOTIDE SEQUENCE [LARGE SCALE GENOMIC DNA]</scope>
    <source>
        <strain evidence="5">PN_DK_2014</strain>
    </source>
</reference>